<proteinExistence type="predicted"/>
<protein>
    <submittedName>
        <fullName evidence="1">Uncharacterized protein</fullName>
    </submittedName>
</protein>
<gene>
    <name evidence="1" type="ORF">D5R40_16040</name>
</gene>
<name>A0A3N6PB65_9CYAN</name>
<keyword evidence="2" id="KW-1185">Reference proteome</keyword>
<organism evidence="1 2">
    <name type="scientific">Okeania hirsuta</name>
    <dbReference type="NCBI Taxonomy" id="1458930"/>
    <lineage>
        <taxon>Bacteria</taxon>
        <taxon>Bacillati</taxon>
        <taxon>Cyanobacteriota</taxon>
        <taxon>Cyanophyceae</taxon>
        <taxon>Oscillatoriophycideae</taxon>
        <taxon>Oscillatoriales</taxon>
        <taxon>Microcoleaceae</taxon>
        <taxon>Okeania</taxon>
    </lineage>
</organism>
<reference evidence="1 2" key="1">
    <citation type="journal article" date="2018" name="ACS Chem. Biol.">
        <title>Ketoreductase domain dysfunction expands chemodiversity: malyngamide biosynthesis in the cyanobacterium Okeania hirsuta.</title>
        <authorList>
            <person name="Moss N.A."/>
            <person name="Leao T."/>
            <person name="Rankin M."/>
            <person name="McCullough T.M."/>
            <person name="Qu P."/>
            <person name="Korobeynikov A."/>
            <person name="Smith J.L."/>
            <person name="Gerwick L."/>
            <person name="Gerwick W.H."/>
        </authorList>
    </citation>
    <scope>NUCLEOTIDE SEQUENCE [LARGE SCALE GENOMIC DNA]</scope>
    <source>
        <strain evidence="1 2">PAB10Feb10-1</strain>
    </source>
</reference>
<dbReference type="EMBL" id="RCBY01000086">
    <property type="protein sequence ID" value="RQH40822.1"/>
    <property type="molecule type" value="Genomic_DNA"/>
</dbReference>
<sequence length="60" mass="6760">MQLILITLGKKPEFYSVTDADKAQLINTVISLNNVKANYLNYNIGTVIKQLVQLTGKRHN</sequence>
<accession>A0A3N6PB65</accession>
<evidence type="ECO:0000313" key="1">
    <source>
        <dbReference type="EMBL" id="RQH40822.1"/>
    </source>
</evidence>
<comment type="caution">
    <text evidence="1">The sequence shown here is derived from an EMBL/GenBank/DDBJ whole genome shotgun (WGS) entry which is preliminary data.</text>
</comment>
<dbReference type="Proteomes" id="UP000269154">
    <property type="component" value="Unassembled WGS sequence"/>
</dbReference>
<evidence type="ECO:0000313" key="2">
    <source>
        <dbReference type="Proteomes" id="UP000269154"/>
    </source>
</evidence>
<dbReference type="AlphaFoldDB" id="A0A3N6PB65"/>